<organism evidence="3 4">
    <name type="scientific">Bathycoccus prasinos</name>
    <dbReference type="NCBI Taxonomy" id="41875"/>
    <lineage>
        <taxon>Eukaryota</taxon>
        <taxon>Viridiplantae</taxon>
        <taxon>Chlorophyta</taxon>
        <taxon>Mamiellophyceae</taxon>
        <taxon>Mamiellales</taxon>
        <taxon>Bathycoccaceae</taxon>
        <taxon>Bathycoccus</taxon>
    </lineage>
</organism>
<dbReference type="GeneID" id="19016930"/>
<dbReference type="EMBL" id="FO082276">
    <property type="protein sequence ID" value="CCO15877.1"/>
    <property type="molecule type" value="Genomic_DNA"/>
</dbReference>
<feature type="region of interest" description="Disordered" evidence="1">
    <location>
        <begin position="151"/>
        <end position="174"/>
    </location>
</feature>
<name>K8ECV3_9CHLO</name>
<protein>
    <recommendedName>
        <fullName evidence="5">PI3K/PI4K catalytic domain-containing protein</fullName>
    </recommendedName>
</protein>
<dbReference type="eggNOG" id="ENOG502SSSJ">
    <property type="taxonomic scope" value="Eukaryota"/>
</dbReference>
<dbReference type="KEGG" id="bpg:Bathy03g03930"/>
<evidence type="ECO:0008006" key="5">
    <source>
        <dbReference type="Google" id="ProtNLM"/>
    </source>
</evidence>
<accession>K8ECV3</accession>
<evidence type="ECO:0000256" key="2">
    <source>
        <dbReference type="SAM" id="SignalP"/>
    </source>
</evidence>
<evidence type="ECO:0000256" key="1">
    <source>
        <dbReference type="SAM" id="MobiDB-lite"/>
    </source>
</evidence>
<keyword evidence="4" id="KW-1185">Reference proteome</keyword>
<feature type="chain" id="PRO_5003917233" description="PI3K/PI4K catalytic domain-containing protein" evidence="2">
    <location>
        <begin position="35"/>
        <end position="716"/>
    </location>
</feature>
<feature type="signal peptide" evidence="2">
    <location>
        <begin position="1"/>
        <end position="34"/>
    </location>
</feature>
<dbReference type="RefSeq" id="XP_007514440.1">
    <property type="nucleotide sequence ID" value="XM_007514378.1"/>
</dbReference>
<evidence type="ECO:0000313" key="4">
    <source>
        <dbReference type="Proteomes" id="UP000198341"/>
    </source>
</evidence>
<keyword evidence="2" id="KW-0732">Signal</keyword>
<sequence>MRVLLFFLSRGSFLCCAFVLFLLLLDVEIPVVLAEKKPVVPAETIAKWHRHHKLFKEKRLLVRREGEAQSVSAEEKEEKSGWEDRWEHRAKVVEKNNNDDKNNDAIAGKATSPNVAAGKEEESDLALKLFRKIPRKKREEILRALENFKKEQEAEEKEEGAGNRKEERNEEETRRKLELLEKERKEKERKLAVVVAREASVAEAAPSTGEKGDDDGFVPVDESALAAGTVAYGTYDTCDTCEMCSVEEPPKGVDTGKAAKAKETASGTTRDGKIHCKKCFGCNVVLSRLESNQNLHGKKVKMFAGASGAAVVRGYTKEHGNVIIKSWCDFGGYKQHPETAAKHPLTCNEETQSKNTQCPIKGGIHAYGECNYKFLNALDKLTVDSNLTGVVPRTWTGSVKTFLPWDGHAVQGHKIDVRSQFYEVAKGYSIEAVYGSSVAQDTVEMFKNIKHEEVIKAATFDLLFSEQDRHGQNVFVTEEGDVTLIDSEGCFGPTNSLLLPGGQKFEVYRIGYNAVCCGNTPLSCPQPAGERTAPIVAMDYRCHAKDHFVGFDWPKGVEPFLRKIQKMTEDDVHEVYEMTRKEHATHLKRTVDELLELGFEGALLKAYQRQNRGDGLTYGNNYWYPITRACCGNDICPMRVDDAVGRVNIEKSTQGELAEKLWGDKYVHGLDVKNSPSATLLALSSLNVPKPETSADALVDRLKQQEQQQQTTRKTH</sequence>
<dbReference type="AlphaFoldDB" id="K8ECV3"/>
<proteinExistence type="predicted"/>
<evidence type="ECO:0000313" key="3">
    <source>
        <dbReference type="EMBL" id="CCO15877.1"/>
    </source>
</evidence>
<dbReference type="OrthoDB" id="498415at2759"/>
<reference evidence="3 4" key="1">
    <citation type="submission" date="2011-10" db="EMBL/GenBank/DDBJ databases">
        <authorList>
            <person name="Genoscope - CEA"/>
        </authorList>
    </citation>
    <scope>NUCLEOTIDE SEQUENCE [LARGE SCALE GENOMIC DNA]</scope>
    <source>
        <strain evidence="3 4">RCC 1105</strain>
    </source>
</reference>
<feature type="region of interest" description="Disordered" evidence="1">
    <location>
        <begin position="93"/>
        <end position="121"/>
    </location>
</feature>
<dbReference type="Proteomes" id="UP000198341">
    <property type="component" value="Chromosome 3"/>
</dbReference>
<feature type="compositionally biased region" description="Basic and acidic residues" evidence="1">
    <location>
        <begin position="159"/>
        <end position="174"/>
    </location>
</feature>
<gene>
    <name evidence="3" type="ORF">Bathy03g03930</name>
</gene>
<feature type="compositionally biased region" description="Basic and acidic residues" evidence="1">
    <location>
        <begin position="93"/>
        <end position="103"/>
    </location>
</feature>